<proteinExistence type="predicted"/>
<dbReference type="EMBL" id="JAGDFM010000047">
    <property type="protein sequence ID" value="KAG7389224.1"/>
    <property type="molecule type" value="Genomic_DNA"/>
</dbReference>
<evidence type="ECO:0000313" key="2">
    <source>
        <dbReference type="EMBL" id="KAG7389224.1"/>
    </source>
</evidence>
<evidence type="ECO:0000313" key="3">
    <source>
        <dbReference type="Proteomes" id="UP000694044"/>
    </source>
</evidence>
<protein>
    <submittedName>
        <fullName evidence="2">Uncharacterized protein</fullName>
    </submittedName>
</protein>
<comment type="caution">
    <text evidence="2">The sequence shown here is derived from an EMBL/GenBank/DDBJ whole genome shotgun (WGS) entry which is preliminary data.</text>
</comment>
<accession>A0A8T1WAF1</accession>
<sequence length="293" mass="29941">MDGSGYGWVKETSARLRLLHIEKLLVVATSPSSMVSSRQLVLLVGLLLAVVTCLDEVASQFAGNPAFFGNPQAIPQMATRAPMSSSSSVNSTSDSSLSGSMQGSKASSTNHDSSGLGSESGGDSSNDGRSESAASEGSGDDSGSGSWSIGSGSSSSSLEYGCDCRSVRRVSLMGASDYCLDPNASLSSKCGNVDLGESGACPITGAQPCSPKGHVLANDSLCALDDKDETYKCVASKKDLDIQKHGKKKKNKSGRRGHGSDSSMSTAPSHLMLTARQVLAIVVCVAAGVMAVV</sequence>
<feature type="region of interest" description="Disordered" evidence="1">
    <location>
        <begin position="244"/>
        <end position="267"/>
    </location>
</feature>
<feature type="region of interest" description="Disordered" evidence="1">
    <location>
        <begin position="78"/>
        <end position="160"/>
    </location>
</feature>
<name>A0A8T1WAF1_9STRA</name>
<feature type="compositionally biased region" description="Low complexity" evidence="1">
    <location>
        <begin position="84"/>
        <end position="157"/>
    </location>
</feature>
<feature type="compositionally biased region" description="Basic residues" evidence="1">
    <location>
        <begin position="245"/>
        <end position="257"/>
    </location>
</feature>
<dbReference type="Proteomes" id="UP000694044">
    <property type="component" value="Unassembled WGS sequence"/>
</dbReference>
<organism evidence="2 3">
    <name type="scientific">Phytophthora pseudosyringae</name>
    <dbReference type="NCBI Taxonomy" id="221518"/>
    <lineage>
        <taxon>Eukaryota</taxon>
        <taxon>Sar</taxon>
        <taxon>Stramenopiles</taxon>
        <taxon>Oomycota</taxon>
        <taxon>Peronosporomycetes</taxon>
        <taxon>Peronosporales</taxon>
        <taxon>Peronosporaceae</taxon>
        <taxon>Phytophthora</taxon>
    </lineage>
</organism>
<reference evidence="2" key="1">
    <citation type="submission" date="2021-02" db="EMBL/GenBank/DDBJ databases">
        <authorList>
            <person name="Palmer J.M."/>
        </authorList>
    </citation>
    <scope>NUCLEOTIDE SEQUENCE</scope>
    <source>
        <strain evidence="2">SCRP734</strain>
    </source>
</reference>
<dbReference type="AlphaFoldDB" id="A0A8T1WAF1"/>
<dbReference type="OrthoDB" id="125661at2759"/>
<keyword evidence="3" id="KW-1185">Reference proteome</keyword>
<evidence type="ECO:0000256" key="1">
    <source>
        <dbReference type="SAM" id="MobiDB-lite"/>
    </source>
</evidence>
<gene>
    <name evidence="2" type="ORF">PHYPSEUDO_010782</name>
</gene>